<dbReference type="OrthoDB" id="10556174at2759"/>
<reference evidence="1 2" key="1">
    <citation type="submission" date="2015-01" db="EMBL/GenBank/DDBJ databases">
        <title>Evolution of Trichinella species and genotypes.</title>
        <authorList>
            <person name="Korhonen P.K."/>
            <person name="Edoardo P."/>
            <person name="Giuseppe L.R."/>
            <person name="Gasser R.B."/>
        </authorList>
    </citation>
    <scope>NUCLEOTIDE SEQUENCE [LARGE SCALE GENOMIC DNA]</scope>
    <source>
        <strain evidence="1">ISS470</strain>
    </source>
</reference>
<accession>A0A0V1FTT1</accession>
<dbReference type="EMBL" id="JYDT01000031">
    <property type="protein sequence ID" value="KRY89447.1"/>
    <property type="molecule type" value="Genomic_DNA"/>
</dbReference>
<protein>
    <submittedName>
        <fullName evidence="1">Uncharacterized protein</fullName>
    </submittedName>
</protein>
<gene>
    <name evidence="1" type="ORF">T4D_8350</name>
</gene>
<evidence type="ECO:0000313" key="2">
    <source>
        <dbReference type="Proteomes" id="UP000054995"/>
    </source>
</evidence>
<sequence length="142" mass="16070">MKIYIDNKCRKHYLLIMIMKDKMIKLTLVVVEFQIHPSRHINKYGTMVKHDLGQTGIVDSVMNGQFGMSILQSGLKLSFEAGFTTSGQVYSTLHPFHNTGNTIYMLPQMLALIKQLSLNLEVIQCLVLIEKFLGTPVNIGSR</sequence>
<dbReference type="AlphaFoldDB" id="A0A0V1FTT1"/>
<dbReference type="Proteomes" id="UP000054995">
    <property type="component" value="Unassembled WGS sequence"/>
</dbReference>
<organism evidence="1 2">
    <name type="scientific">Trichinella pseudospiralis</name>
    <name type="common">Parasitic roundworm</name>
    <dbReference type="NCBI Taxonomy" id="6337"/>
    <lineage>
        <taxon>Eukaryota</taxon>
        <taxon>Metazoa</taxon>
        <taxon>Ecdysozoa</taxon>
        <taxon>Nematoda</taxon>
        <taxon>Enoplea</taxon>
        <taxon>Dorylaimia</taxon>
        <taxon>Trichinellida</taxon>
        <taxon>Trichinellidae</taxon>
        <taxon>Trichinella</taxon>
    </lineage>
</organism>
<proteinExistence type="predicted"/>
<name>A0A0V1FTT1_TRIPS</name>
<keyword evidence="2" id="KW-1185">Reference proteome</keyword>
<comment type="caution">
    <text evidence="1">The sequence shown here is derived from an EMBL/GenBank/DDBJ whole genome shotgun (WGS) entry which is preliminary data.</text>
</comment>
<evidence type="ECO:0000313" key="1">
    <source>
        <dbReference type="EMBL" id="KRY89447.1"/>
    </source>
</evidence>